<dbReference type="Pfam" id="PF02608">
    <property type="entry name" value="Bmp"/>
    <property type="match status" value="1"/>
</dbReference>
<organism evidence="9 10">
    <name type="scientific">Candidatus Allofournierella pullistercoris</name>
    <dbReference type="NCBI Taxonomy" id="2838597"/>
    <lineage>
        <taxon>Bacteria</taxon>
        <taxon>Bacillati</taxon>
        <taxon>Bacillota</taxon>
        <taxon>Clostridia</taxon>
        <taxon>Eubacteriales</taxon>
        <taxon>Oscillospiraceae</taxon>
        <taxon>Allofournierella</taxon>
    </lineage>
</organism>
<dbReference type="AlphaFoldDB" id="A0A948T245"/>
<dbReference type="InterPro" id="IPR003760">
    <property type="entry name" value="PnrA-like"/>
</dbReference>
<protein>
    <submittedName>
        <fullName evidence="9">BMP family ABC transporter substrate-binding protein</fullName>
    </submittedName>
</protein>
<dbReference type="GO" id="GO:0005886">
    <property type="term" value="C:plasma membrane"/>
    <property type="evidence" value="ECO:0007669"/>
    <property type="project" value="UniProtKB-SubCell"/>
</dbReference>
<evidence type="ECO:0000313" key="9">
    <source>
        <dbReference type="EMBL" id="MBU3805934.1"/>
    </source>
</evidence>
<evidence type="ECO:0000256" key="4">
    <source>
        <dbReference type="ARBA" id="ARBA00022729"/>
    </source>
</evidence>
<dbReference type="InterPro" id="IPR028082">
    <property type="entry name" value="Peripla_BP_I"/>
</dbReference>
<evidence type="ECO:0000256" key="6">
    <source>
        <dbReference type="ARBA" id="ARBA00023288"/>
    </source>
</evidence>
<evidence type="ECO:0000256" key="2">
    <source>
        <dbReference type="ARBA" id="ARBA00008610"/>
    </source>
</evidence>
<dbReference type="EMBL" id="JAHLFP010000024">
    <property type="protein sequence ID" value="MBU3805934.1"/>
    <property type="molecule type" value="Genomic_DNA"/>
</dbReference>
<keyword evidence="6" id="KW-0449">Lipoprotein</keyword>
<accession>A0A948T245</accession>
<evidence type="ECO:0000313" key="10">
    <source>
        <dbReference type="Proteomes" id="UP000713596"/>
    </source>
</evidence>
<feature type="chain" id="PRO_5038930412" evidence="7">
    <location>
        <begin position="22"/>
        <end position="374"/>
    </location>
</feature>
<dbReference type="PANTHER" id="PTHR34296">
    <property type="entry name" value="TRANSCRIPTIONAL ACTIVATOR PROTEIN MED"/>
    <property type="match status" value="1"/>
</dbReference>
<keyword evidence="3" id="KW-1003">Cell membrane</keyword>
<evidence type="ECO:0000256" key="5">
    <source>
        <dbReference type="ARBA" id="ARBA00023136"/>
    </source>
</evidence>
<feature type="signal peptide" evidence="7">
    <location>
        <begin position="1"/>
        <end position="21"/>
    </location>
</feature>
<evidence type="ECO:0000256" key="7">
    <source>
        <dbReference type="SAM" id="SignalP"/>
    </source>
</evidence>
<keyword evidence="4 7" id="KW-0732">Signal</keyword>
<dbReference type="CDD" id="cd06354">
    <property type="entry name" value="PBP1_PrnA-like"/>
    <property type="match status" value="1"/>
</dbReference>
<name>A0A948T245_9FIRM</name>
<dbReference type="PROSITE" id="PS51257">
    <property type="entry name" value="PROKAR_LIPOPROTEIN"/>
    <property type="match status" value="1"/>
</dbReference>
<reference evidence="9" key="2">
    <citation type="submission" date="2021-04" db="EMBL/GenBank/DDBJ databases">
        <authorList>
            <person name="Gilroy R."/>
        </authorList>
    </citation>
    <scope>NUCLEOTIDE SEQUENCE</scope>
    <source>
        <strain evidence="9">B5_2728</strain>
    </source>
</reference>
<dbReference type="PANTHER" id="PTHR34296:SF2">
    <property type="entry name" value="ABC TRANSPORTER GUANOSINE-BINDING PROTEIN NUPN"/>
    <property type="match status" value="1"/>
</dbReference>
<proteinExistence type="inferred from homology"/>
<evidence type="ECO:0000256" key="1">
    <source>
        <dbReference type="ARBA" id="ARBA00004193"/>
    </source>
</evidence>
<comment type="caution">
    <text evidence="9">The sequence shown here is derived from an EMBL/GenBank/DDBJ whole genome shotgun (WGS) entry which is preliminary data.</text>
</comment>
<evidence type="ECO:0000259" key="8">
    <source>
        <dbReference type="Pfam" id="PF02608"/>
    </source>
</evidence>
<keyword evidence="5" id="KW-0472">Membrane</keyword>
<comment type="similarity">
    <text evidence="2">Belongs to the BMP lipoprotein family.</text>
</comment>
<feature type="domain" description="ABC transporter substrate-binding protein PnrA-like" evidence="8">
    <location>
        <begin position="51"/>
        <end position="331"/>
    </location>
</feature>
<sequence length="374" mass="39481">MKKLIAFVMAATMALSLVACGGNTNSTNSTGSSAGSTSGNSAASGNTDVGFVTDVGNIDDHSFNQYSFEGVTNFATANNLKANYFRPADDTDADRLDAIEQAINDGAKVVVMAGYLFAPCLAEAQQKYPDVQFLALDVSAADLPDTASNTALITYQEEQAGYLAGYAAVQDGYRKLGFLGGVAVSAVVRYGYGFVQGAEAAAQELGVDVEMNYWYSGSFEANDEIKAKMDSWYASGTEVVFACGGAIYSSAISAAEAAGSNAKIIGVDVDQSNDGEMVITSATKSLAHSVELALTDCMNNGWKWSETYAGKETKLGAAQDCVALPMESSKFTTFTQEKYDELYAGLRDGSIVVDNTSDPAVHPETTRVTVDWQE</sequence>
<comment type="subcellular location">
    <subcellularLocation>
        <location evidence="1">Cell membrane</location>
        <topology evidence="1">Lipid-anchor</topology>
    </subcellularLocation>
</comment>
<dbReference type="Proteomes" id="UP000713596">
    <property type="component" value="Unassembled WGS sequence"/>
</dbReference>
<evidence type="ECO:0000256" key="3">
    <source>
        <dbReference type="ARBA" id="ARBA00022475"/>
    </source>
</evidence>
<gene>
    <name evidence="9" type="ORF">H9882_03470</name>
</gene>
<dbReference type="SUPFAM" id="SSF53822">
    <property type="entry name" value="Periplasmic binding protein-like I"/>
    <property type="match status" value="1"/>
</dbReference>
<reference evidence="9" key="1">
    <citation type="journal article" date="2021" name="PeerJ">
        <title>Extensive microbial diversity within the chicken gut microbiome revealed by metagenomics and culture.</title>
        <authorList>
            <person name="Gilroy R."/>
            <person name="Ravi A."/>
            <person name="Getino M."/>
            <person name="Pursley I."/>
            <person name="Horton D.L."/>
            <person name="Alikhan N.F."/>
            <person name="Baker D."/>
            <person name="Gharbi K."/>
            <person name="Hall N."/>
            <person name="Watson M."/>
            <person name="Adriaenssens E.M."/>
            <person name="Foster-Nyarko E."/>
            <person name="Jarju S."/>
            <person name="Secka A."/>
            <person name="Antonio M."/>
            <person name="Oren A."/>
            <person name="Chaudhuri R.R."/>
            <person name="La Ragione R."/>
            <person name="Hildebrand F."/>
            <person name="Pallen M.J."/>
        </authorList>
    </citation>
    <scope>NUCLEOTIDE SEQUENCE</scope>
    <source>
        <strain evidence="9">B5_2728</strain>
    </source>
</reference>
<dbReference type="Gene3D" id="3.40.50.2300">
    <property type="match status" value="2"/>
</dbReference>
<dbReference type="InterPro" id="IPR050957">
    <property type="entry name" value="BMP_lipoprotein"/>
</dbReference>